<gene>
    <name evidence="8" type="ORF">SAMN06269173_1036</name>
</gene>
<name>A0A238WRP8_9BACT</name>
<accession>A0A238WRP8</accession>
<feature type="transmembrane region" description="Helical" evidence="6">
    <location>
        <begin position="162"/>
        <end position="182"/>
    </location>
</feature>
<organism evidence="8 9">
    <name type="scientific">Hymenobacter mucosus</name>
    <dbReference type="NCBI Taxonomy" id="1411120"/>
    <lineage>
        <taxon>Bacteria</taxon>
        <taxon>Pseudomonadati</taxon>
        <taxon>Bacteroidota</taxon>
        <taxon>Cytophagia</taxon>
        <taxon>Cytophagales</taxon>
        <taxon>Hymenobacteraceae</taxon>
        <taxon>Hymenobacter</taxon>
    </lineage>
</organism>
<dbReference type="Gene3D" id="1.10.1060.10">
    <property type="entry name" value="Alpha-helical ferredoxin"/>
    <property type="match status" value="1"/>
</dbReference>
<dbReference type="Gene3D" id="1.20.950.20">
    <property type="entry name" value="Transmembrane di-heme cytochromes, Chain C"/>
    <property type="match status" value="1"/>
</dbReference>
<sequence>MAVGEHKSSKAFSTCKRQAKKIFRAQHRKLKAVICYAYRVYFGLNSKPTQIPVHFSIQNILFLLVAVAGFGLFIWQARKIRANILVGRDRDMSGHVNERLWKTVLVAFGQQKMFKRLTPAILHLIVYVGFIVINIEVIEILIDGLFGTHRVLQFLGPLYSALTGTNEILGALVVLAVAAFWWRRNVKGIRRFTGPELRAWPKLDANIILYIEVALMAALFLMNSADLKLHQLEGKDLPGAFPISQFLTGLLPENTTALHALERVGWWAHIVGILCFLNYLPSSKHFHIIMAFPNVYFSRLMPQGQFSNVDSITHEVKAMMDPTYEVPTPPASEGAEAAPTAFGAKDVNDLAWTNLLHAYSCTECGRCTSVCPANLTGKLLSPRKIIMDTRDRMEEKYNSPLIFNPNLYGKEAKHDPQEQLDKENHTLLRGYVTPEELWACTTCNACVEACPVNINPLESIIEMRRFLVLEESAAPNSLNVMFSNIENNGAPWAFSPSDRFNWADDLYVADKSATVA</sequence>
<keyword evidence="1" id="KW-0004">4Fe-4S</keyword>
<dbReference type="InterPro" id="IPR051460">
    <property type="entry name" value="HdrC_iron-sulfur_subunit"/>
</dbReference>
<reference evidence="9" key="1">
    <citation type="submission" date="2017-06" db="EMBL/GenBank/DDBJ databases">
        <authorList>
            <person name="Varghese N."/>
            <person name="Submissions S."/>
        </authorList>
    </citation>
    <scope>NUCLEOTIDE SEQUENCE [LARGE SCALE GENOMIC DNA]</scope>
    <source>
        <strain evidence="9">DSM 28041</strain>
    </source>
</reference>
<dbReference type="SUPFAM" id="SSF46548">
    <property type="entry name" value="alpha-helical ferredoxin"/>
    <property type="match status" value="1"/>
</dbReference>
<evidence type="ECO:0000256" key="2">
    <source>
        <dbReference type="ARBA" id="ARBA00022723"/>
    </source>
</evidence>
<feature type="transmembrane region" description="Helical" evidence="6">
    <location>
        <begin position="203"/>
        <end position="222"/>
    </location>
</feature>
<dbReference type="GO" id="GO:0051539">
    <property type="term" value="F:4 iron, 4 sulfur cluster binding"/>
    <property type="evidence" value="ECO:0007669"/>
    <property type="project" value="UniProtKB-KW"/>
</dbReference>
<dbReference type="AlphaFoldDB" id="A0A238WRP8"/>
<keyword evidence="6" id="KW-0472">Membrane</keyword>
<evidence type="ECO:0000259" key="7">
    <source>
        <dbReference type="PROSITE" id="PS51379"/>
    </source>
</evidence>
<dbReference type="PROSITE" id="PS00198">
    <property type="entry name" value="4FE4S_FER_1"/>
    <property type="match status" value="2"/>
</dbReference>
<keyword evidence="4" id="KW-0408">Iron</keyword>
<dbReference type="GO" id="GO:0016491">
    <property type="term" value="F:oxidoreductase activity"/>
    <property type="evidence" value="ECO:0007669"/>
    <property type="project" value="UniProtKB-KW"/>
</dbReference>
<evidence type="ECO:0000313" key="8">
    <source>
        <dbReference type="EMBL" id="SNR49182.1"/>
    </source>
</evidence>
<keyword evidence="6" id="KW-0812">Transmembrane</keyword>
<protein>
    <submittedName>
        <fullName evidence="8">4Fe-4S dicluster domain-containing protein</fullName>
    </submittedName>
</protein>
<feature type="domain" description="4Fe-4S ferredoxin-type" evidence="7">
    <location>
        <begin position="352"/>
        <end position="382"/>
    </location>
</feature>
<evidence type="ECO:0000256" key="1">
    <source>
        <dbReference type="ARBA" id="ARBA00022485"/>
    </source>
</evidence>
<dbReference type="PANTHER" id="PTHR43255">
    <property type="entry name" value="IRON-SULFUR-BINDING OXIDOREDUCTASE FADF-RELATED-RELATED"/>
    <property type="match status" value="1"/>
</dbReference>
<proteinExistence type="predicted"/>
<keyword evidence="6" id="KW-1133">Transmembrane helix</keyword>
<dbReference type="InterPro" id="IPR036197">
    <property type="entry name" value="NarG-like_sf"/>
</dbReference>
<keyword evidence="2" id="KW-0479">Metal-binding</keyword>
<dbReference type="SUPFAM" id="SSF103501">
    <property type="entry name" value="Respiratory nitrate reductase 1 gamma chain"/>
    <property type="match status" value="1"/>
</dbReference>
<dbReference type="InterPro" id="IPR017896">
    <property type="entry name" value="4Fe4S_Fe-S-bd"/>
</dbReference>
<feature type="domain" description="4Fe-4S ferredoxin-type" evidence="7">
    <location>
        <begin position="430"/>
        <end position="460"/>
    </location>
</feature>
<dbReference type="InterPro" id="IPR017900">
    <property type="entry name" value="4Fe4S_Fe_S_CS"/>
</dbReference>
<evidence type="ECO:0000256" key="5">
    <source>
        <dbReference type="ARBA" id="ARBA00023014"/>
    </source>
</evidence>
<dbReference type="InterPro" id="IPR009051">
    <property type="entry name" value="Helical_ferredxn"/>
</dbReference>
<keyword evidence="9" id="KW-1185">Reference proteome</keyword>
<evidence type="ECO:0000256" key="6">
    <source>
        <dbReference type="SAM" id="Phobius"/>
    </source>
</evidence>
<keyword evidence="3" id="KW-0560">Oxidoreductase</keyword>
<keyword evidence="5" id="KW-0411">Iron-sulfur</keyword>
<evidence type="ECO:0000256" key="4">
    <source>
        <dbReference type="ARBA" id="ARBA00023004"/>
    </source>
</evidence>
<evidence type="ECO:0000313" key="9">
    <source>
        <dbReference type="Proteomes" id="UP000198310"/>
    </source>
</evidence>
<feature type="transmembrane region" description="Helical" evidence="6">
    <location>
        <begin position="55"/>
        <end position="75"/>
    </location>
</feature>
<evidence type="ECO:0000256" key="3">
    <source>
        <dbReference type="ARBA" id="ARBA00023002"/>
    </source>
</evidence>
<dbReference type="PANTHER" id="PTHR43255:SF1">
    <property type="entry name" value="IRON-SULFUR-BINDING OXIDOREDUCTASE FADF-RELATED"/>
    <property type="match status" value="1"/>
</dbReference>
<dbReference type="EMBL" id="FZNS01000003">
    <property type="protein sequence ID" value="SNR49182.1"/>
    <property type="molecule type" value="Genomic_DNA"/>
</dbReference>
<dbReference type="Proteomes" id="UP000198310">
    <property type="component" value="Unassembled WGS sequence"/>
</dbReference>
<feature type="transmembrane region" description="Helical" evidence="6">
    <location>
        <begin position="120"/>
        <end position="142"/>
    </location>
</feature>
<dbReference type="GO" id="GO:0046872">
    <property type="term" value="F:metal ion binding"/>
    <property type="evidence" value="ECO:0007669"/>
    <property type="project" value="UniProtKB-KW"/>
</dbReference>
<dbReference type="GO" id="GO:0005886">
    <property type="term" value="C:plasma membrane"/>
    <property type="evidence" value="ECO:0007669"/>
    <property type="project" value="TreeGrafter"/>
</dbReference>
<dbReference type="Pfam" id="PF13187">
    <property type="entry name" value="Fer4_9"/>
    <property type="match status" value="1"/>
</dbReference>
<dbReference type="PROSITE" id="PS51379">
    <property type="entry name" value="4FE4S_FER_2"/>
    <property type="match status" value="2"/>
</dbReference>